<dbReference type="InterPro" id="IPR018477">
    <property type="entry name" value="BICD"/>
</dbReference>
<evidence type="ECO:0000256" key="1">
    <source>
        <dbReference type="ARBA" id="ARBA00010061"/>
    </source>
</evidence>
<dbReference type="VEuPathDB" id="VectorBase:GPPI011518"/>
<dbReference type="EnsemblMetazoa" id="GPPI011518-RA">
    <property type="protein sequence ID" value="GPPI011518-PA"/>
    <property type="gene ID" value="GPPI011518"/>
</dbReference>
<evidence type="ECO:0000313" key="4">
    <source>
        <dbReference type="EnsemblMetazoa" id="GPPI011518-PA"/>
    </source>
</evidence>
<comment type="similarity">
    <text evidence="1">Belongs to the BicD family.</text>
</comment>
<organism evidence="4 5">
    <name type="scientific">Glossina palpalis gambiensis</name>
    <dbReference type="NCBI Taxonomy" id="67801"/>
    <lineage>
        <taxon>Eukaryota</taxon>
        <taxon>Metazoa</taxon>
        <taxon>Ecdysozoa</taxon>
        <taxon>Arthropoda</taxon>
        <taxon>Hexapoda</taxon>
        <taxon>Insecta</taxon>
        <taxon>Pterygota</taxon>
        <taxon>Neoptera</taxon>
        <taxon>Endopterygota</taxon>
        <taxon>Diptera</taxon>
        <taxon>Brachycera</taxon>
        <taxon>Muscomorpha</taxon>
        <taxon>Hippoboscoidea</taxon>
        <taxon>Glossinidae</taxon>
        <taxon>Glossina</taxon>
    </lineage>
</organism>
<evidence type="ECO:0000256" key="3">
    <source>
        <dbReference type="SAM" id="Coils"/>
    </source>
</evidence>
<dbReference type="PANTHER" id="PTHR31233:SF6">
    <property type="entry name" value="PROTEIN BICAUDAL D"/>
    <property type="match status" value="1"/>
</dbReference>
<dbReference type="GO" id="GO:0072393">
    <property type="term" value="P:microtubule anchoring at microtubule organizing center"/>
    <property type="evidence" value="ECO:0007669"/>
    <property type="project" value="TreeGrafter"/>
</dbReference>
<dbReference type="GO" id="GO:0008093">
    <property type="term" value="F:cytoskeletal anchor activity"/>
    <property type="evidence" value="ECO:0007669"/>
    <property type="project" value="InterPro"/>
</dbReference>
<sequence length="136" mass="15284">MSLDSGAGGLANLPKNVDELRLEVERLTRELDQATSERAQSAQYGLSLLEEKSGLAQKVEELETLYENAKHELEITQEYHRQQHKGILSVKCFQAVTALSNCFLTCSFSCSHFFALEENRWFSVLTVSTNAVVSNR</sequence>
<dbReference type="GO" id="GO:0005829">
    <property type="term" value="C:cytosol"/>
    <property type="evidence" value="ECO:0007669"/>
    <property type="project" value="TreeGrafter"/>
</dbReference>
<dbReference type="GO" id="GO:0070840">
    <property type="term" value="F:dynein complex binding"/>
    <property type="evidence" value="ECO:0007669"/>
    <property type="project" value="InterPro"/>
</dbReference>
<dbReference type="EMBL" id="JXJN01004958">
    <property type="status" value="NOT_ANNOTATED_CDS"/>
    <property type="molecule type" value="Genomic_DNA"/>
</dbReference>
<keyword evidence="5" id="KW-1185">Reference proteome</keyword>
<feature type="coiled-coil region" evidence="3">
    <location>
        <begin position="10"/>
        <end position="79"/>
    </location>
</feature>
<reference evidence="5" key="1">
    <citation type="submission" date="2015-01" db="EMBL/GenBank/DDBJ databases">
        <authorList>
            <person name="Aksoy S."/>
            <person name="Warren W."/>
            <person name="Wilson R.K."/>
        </authorList>
    </citation>
    <scope>NUCLEOTIDE SEQUENCE [LARGE SCALE GENOMIC DNA]</scope>
    <source>
        <strain evidence="5">IAEA</strain>
    </source>
</reference>
<reference evidence="4" key="2">
    <citation type="submission" date="2020-05" db="UniProtKB">
        <authorList>
            <consortium name="EnsemblMetazoa"/>
        </authorList>
    </citation>
    <scope>IDENTIFICATION</scope>
    <source>
        <strain evidence="4">IAEA</strain>
    </source>
</reference>
<dbReference type="STRING" id="67801.A0A1B0AWX3"/>
<dbReference type="GO" id="GO:0005794">
    <property type="term" value="C:Golgi apparatus"/>
    <property type="evidence" value="ECO:0007669"/>
    <property type="project" value="TreeGrafter"/>
</dbReference>
<evidence type="ECO:0000313" key="5">
    <source>
        <dbReference type="Proteomes" id="UP000092460"/>
    </source>
</evidence>
<protein>
    <submittedName>
        <fullName evidence="4">Uncharacterized protein</fullName>
    </submittedName>
</protein>
<keyword evidence="2 3" id="KW-0175">Coiled coil</keyword>
<proteinExistence type="inferred from homology"/>
<dbReference type="GO" id="GO:0070507">
    <property type="term" value="P:regulation of microtubule cytoskeleton organization"/>
    <property type="evidence" value="ECO:0007669"/>
    <property type="project" value="TreeGrafter"/>
</dbReference>
<dbReference type="GO" id="GO:0034452">
    <property type="term" value="F:dynactin binding"/>
    <property type="evidence" value="ECO:0007669"/>
    <property type="project" value="TreeGrafter"/>
</dbReference>
<dbReference type="PANTHER" id="PTHR31233">
    <property type="entry name" value="BICAUDAL D FAMILY MEMBER"/>
    <property type="match status" value="1"/>
</dbReference>
<evidence type="ECO:0000256" key="2">
    <source>
        <dbReference type="ARBA" id="ARBA00023054"/>
    </source>
</evidence>
<name>A0A1B0AWX3_9MUSC</name>
<accession>A0A1B0AWX3</accession>
<dbReference type="Proteomes" id="UP000092460">
    <property type="component" value="Unassembled WGS sequence"/>
</dbReference>
<dbReference type="AlphaFoldDB" id="A0A1B0AWX3"/>